<name>A0A0X3PWG5_SCHSO</name>
<organism evidence="2">
    <name type="scientific">Schistocephalus solidus</name>
    <name type="common">Tapeworm</name>
    <dbReference type="NCBI Taxonomy" id="70667"/>
    <lineage>
        <taxon>Eukaryota</taxon>
        <taxon>Metazoa</taxon>
        <taxon>Spiralia</taxon>
        <taxon>Lophotrochozoa</taxon>
        <taxon>Platyhelminthes</taxon>
        <taxon>Cestoda</taxon>
        <taxon>Eucestoda</taxon>
        <taxon>Diphyllobothriidea</taxon>
        <taxon>Diphyllobothriidae</taxon>
        <taxon>Schistocephalus</taxon>
    </lineage>
</organism>
<keyword evidence="1" id="KW-1133">Transmembrane helix</keyword>
<evidence type="ECO:0000313" key="2">
    <source>
        <dbReference type="EMBL" id="JAP56185.1"/>
    </source>
</evidence>
<evidence type="ECO:0000256" key="1">
    <source>
        <dbReference type="SAM" id="Phobius"/>
    </source>
</evidence>
<accession>A0A0X3PWG5</accession>
<sequence length="136" mass="15017">VSLTSQPLFFLELSNTMRFAKGSMVCTMVLFIVFFLIGLSLVIPGAVLVAQNPISFLTSFADMDINEPFDEVIERSDQEFYAKAKFFGGCVLLVFGMIFLIISIVMGSCAAGFAVASRRESPNRHNFVNQPAVYPQ</sequence>
<dbReference type="AlphaFoldDB" id="A0A0X3PWG5"/>
<protein>
    <submittedName>
        <fullName evidence="2">Uncharacterized protein</fullName>
    </submittedName>
</protein>
<feature type="non-terminal residue" evidence="2">
    <location>
        <position position="1"/>
    </location>
</feature>
<reference evidence="2" key="1">
    <citation type="submission" date="2016-01" db="EMBL/GenBank/DDBJ databases">
        <title>Reference transcriptome for the parasite Schistocephalus solidus: insights into the molecular evolution of parasitism.</title>
        <authorList>
            <person name="Hebert F.O."/>
            <person name="Grambauer S."/>
            <person name="Barber I."/>
            <person name="Landry C.R."/>
            <person name="Aubin-Horth N."/>
        </authorList>
    </citation>
    <scope>NUCLEOTIDE SEQUENCE</scope>
</reference>
<dbReference type="EMBL" id="GEEE01007040">
    <property type="protein sequence ID" value="JAP56185.1"/>
    <property type="molecule type" value="Transcribed_RNA"/>
</dbReference>
<keyword evidence="1" id="KW-0472">Membrane</keyword>
<feature type="transmembrane region" description="Helical" evidence="1">
    <location>
        <begin position="25"/>
        <end position="50"/>
    </location>
</feature>
<feature type="transmembrane region" description="Helical" evidence="1">
    <location>
        <begin position="86"/>
        <end position="116"/>
    </location>
</feature>
<keyword evidence="1" id="KW-0812">Transmembrane</keyword>
<proteinExistence type="predicted"/>
<gene>
    <name evidence="2" type="ORF">TR165149</name>
</gene>